<comment type="caution">
    <text evidence="1">The sequence shown here is derived from an EMBL/GenBank/DDBJ whole genome shotgun (WGS) entry which is preliminary data.</text>
</comment>
<gene>
    <name evidence="1" type="ORF">CSKR_111570</name>
</gene>
<reference evidence="1 2" key="2">
    <citation type="journal article" date="2021" name="Genomics">
        <title>High-quality reference genome for Clonorchis sinensis.</title>
        <authorList>
            <person name="Young N.D."/>
            <person name="Stroehlein A.J."/>
            <person name="Kinkar L."/>
            <person name="Wang T."/>
            <person name="Sohn W.M."/>
            <person name="Chang B.C.H."/>
            <person name="Kaur P."/>
            <person name="Weisz D."/>
            <person name="Dudchenko O."/>
            <person name="Aiden E.L."/>
            <person name="Korhonen P.K."/>
            <person name="Gasser R.B."/>
        </authorList>
    </citation>
    <scope>NUCLEOTIDE SEQUENCE [LARGE SCALE GENOMIC DNA]</scope>
    <source>
        <strain evidence="1">Cs-k2</strain>
    </source>
</reference>
<evidence type="ECO:0000313" key="1">
    <source>
        <dbReference type="EMBL" id="KAG5453646.1"/>
    </source>
</evidence>
<dbReference type="AlphaFoldDB" id="A0A419PHZ5"/>
<protein>
    <submittedName>
        <fullName evidence="1">Uncharacterized protein</fullName>
    </submittedName>
</protein>
<reference evidence="1 2" key="1">
    <citation type="journal article" date="2018" name="Biotechnol. Adv.">
        <title>Improved genomic resources and new bioinformatic workflow for the carcinogenic parasite Clonorchis sinensis: Biotechnological implications.</title>
        <authorList>
            <person name="Wang D."/>
            <person name="Korhonen P.K."/>
            <person name="Gasser R.B."/>
            <person name="Young N.D."/>
        </authorList>
    </citation>
    <scope>NUCLEOTIDE SEQUENCE [LARGE SCALE GENOMIC DNA]</scope>
    <source>
        <strain evidence="1">Cs-k2</strain>
    </source>
</reference>
<sequence>MSVFLEISPIWVQLEHRVDGNSGNEINARIFKTLVGFSNLRHLRRQSGVSLNLKGRAPGYSAGCFVVWL</sequence>
<organism evidence="1 2">
    <name type="scientific">Clonorchis sinensis</name>
    <name type="common">Chinese liver fluke</name>
    <dbReference type="NCBI Taxonomy" id="79923"/>
    <lineage>
        <taxon>Eukaryota</taxon>
        <taxon>Metazoa</taxon>
        <taxon>Spiralia</taxon>
        <taxon>Lophotrochozoa</taxon>
        <taxon>Platyhelminthes</taxon>
        <taxon>Trematoda</taxon>
        <taxon>Digenea</taxon>
        <taxon>Opisthorchiida</taxon>
        <taxon>Opisthorchiata</taxon>
        <taxon>Opisthorchiidae</taxon>
        <taxon>Clonorchis</taxon>
    </lineage>
</organism>
<evidence type="ECO:0000313" key="2">
    <source>
        <dbReference type="Proteomes" id="UP000286415"/>
    </source>
</evidence>
<dbReference type="Proteomes" id="UP000286415">
    <property type="component" value="Unassembled WGS sequence"/>
</dbReference>
<accession>A0A419PHZ5</accession>
<name>A0A419PHZ5_CLOSI</name>
<keyword evidence="2" id="KW-1185">Reference proteome</keyword>
<proteinExistence type="predicted"/>
<dbReference type="EMBL" id="NIRI02000010">
    <property type="protein sequence ID" value="KAG5453646.1"/>
    <property type="molecule type" value="Genomic_DNA"/>
</dbReference>
<dbReference type="InParanoid" id="A0A419PHZ5"/>